<dbReference type="AlphaFoldDB" id="A0AAV4U8U1"/>
<dbReference type="Proteomes" id="UP001054837">
    <property type="component" value="Unassembled WGS sequence"/>
</dbReference>
<sequence length="92" mass="10354">MPENINLTLRNYRSFRSYFEKNLGSLLPKIIPSFKPKHGSPHYLLSMCGNNTKNKAANQADTGATCSKQSTKYLSKIVKFRSSPSYQIRPAA</sequence>
<organism evidence="1 2">
    <name type="scientific">Caerostris darwini</name>
    <dbReference type="NCBI Taxonomy" id="1538125"/>
    <lineage>
        <taxon>Eukaryota</taxon>
        <taxon>Metazoa</taxon>
        <taxon>Ecdysozoa</taxon>
        <taxon>Arthropoda</taxon>
        <taxon>Chelicerata</taxon>
        <taxon>Arachnida</taxon>
        <taxon>Araneae</taxon>
        <taxon>Araneomorphae</taxon>
        <taxon>Entelegynae</taxon>
        <taxon>Araneoidea</taxon>
        <taxon>Araneidae</taxon>
        <taxon>Caerostris</taxon>
    </lineage>
</organism>
<protein>
    <submittedName>
        <fullName evidence="1">Uncharacterized protein</fullName>
    </submittedName>
</protein>
<evidence type="ECO:0000313" key="2">
    <source>
        <dbReference type="Proteomes" id="UP001054837"/>
    </source>
</evidence>
<dbReference type="EMBL" id="BPLQ01010886">
    <property type="protein sequence ID" value="GIY54187.1"/>
    <property type="molecule type" value="Genomic_DNA"/>
</dbReference>
<name>A0AAV4U8U1_9ARAC</name>
<proteinExistence type="predicted"/>
<reference evidence="1 2" key="1">
    <citation type="submission" date="2021-06" db="EMBL/GenBank/DDBJ databases">
        <title>Caerostris darwini draft genome.</title>
        <authorList>
            <person name="Kono N."/>
            <person name="Arakawa K."/>
        </authorList>
    </citation>
    <scope>NUCLEOTIDE SEQUENCE [LARGE SCALE GENOMIC DNA]</scope>
</reference>
<accession>A0AAV4U8U1</accession>
<gene>
    <name evidence="1" type="ORF">CDAR_618071</name>
</gene>
<evidence type="ECO:0000313" key="1">
    <source>
        <dbReference type="EMBL" id="GIY54187.1"/>
    </source>
</evidence>
<keyword evidence="2" id="KW-1185">Reference proteome</keyword>
<comment type="caution">
    <text evidence="1">The sequence shown here is derived from an EMBL/GenBank/DDBJ whole genome shotgun (WGS) entry which is preliminary data.</text>
</comment>